<comment type="similarity">
    <text evidence="1">Belongs to the glycosyl hydrolase 57 family.</text>
</comment>
<dbReference type="GO" id="GO:0003824">
    <property type="term" value="F:catalytic activity"/>
    <property type="evidence" value="ECO:0007669"/>
    <property type="project" value="InterPro"/>
</dbReference>
<sequence length="457" mass="51266">MSVPLLLHGHFYQPPRENPWTEILDPEPTAAPFHDWNERVHAECYRANAYARIFDAHHRVKIIRNNYRDLSFDFGPTLLSWMERVHPRSYGRILEADWESRSRHGGHGNALAHGYNHAILPLCNPRDRQTQIRWGMADFRFRFGRDAEGFWLPETAADPQTLGALIDAGLAFVVLSPYQAARVREDGRRNWSAVPDATIDPGRPYRFLHPDGSGRSLSVFFYDAVFSQAIAFDGGVSSSQVLVEHVRRAAERTSGLIHAATDGETYGHHGRFGDLALAYALESALGPLGYRFVNYGEYLEAHPPTATVELEAGEDGLGTSWSCPHGVARWFRHCGCAGGGREGSQQAWREPLRAALDTLRDHAAGVFESTAAALLTDPWAARDDYVWVLLSRNARPLVGPSGMVPTPPPLVDADAFFARHARRSPSRRDRTHLLTLLELQRHALLMYTSCGWFWDDV</sequence>
<dbReference type="CDD" id="cd10797">
    <property type="entry name" value="GH57N_APU_like_1"/>
    <property type="match status" value="1"/>
</dbReference>
<dbReference type="SUPFAM" id="SSF88713">
    <property type="entry name" value="Glycoside hydrolase/deacetylase"/>
    <property type="match status" value="1"/>
</dbReference>
<keyword evidence="2" id="KW-0119">Carbohydrate metabolism</keyword>
<reference evidence="4" key="1">
    <citation type="submission" date="2020-04" db="EMBL/GenBank/DDBJ databases">
        <authorList>
            <person name="Zhang T."/>
        </authorList>
    </citation>
    <scope>NUCLEOTIDE SEQUENCE</scope>
    <source>
        <strain evidence="4">HKST-UBA01</strain>
    </source>
</reference>
<name>A0A956M2E7_UNCEI</name>
<evidence type="ECO:0000313" key="4">
    <source>
        <dbReference type="EMBL" id="MCA9729588.1"/>
    </source>
</evidence>
<dbReference type="GO" id="GO:0005975">
    <property type="term" value="P:carbohydrate metabolic process"/>
    <property type="evidence" value="ECO:0007669"/>
    <property type="project" value="InterPro"/>
</dbReference>
<evidence type="ECO:0000313" key="5">
    <source>
        <dbReference type="Proteomes" id="UP000697710"/>
    </source>
</evidence>
<accession>A0A956M2E7</accession>
<dbReference type="InterPro" id="IPR052046">
    <property type="entry name" value="GH57_Enzymes"/>
</dbReference>
<dbReference type="PANTHER" id="PTHR36306:SF3">
    <property type="entry name" value="GLYCOSIDE HYDROLASE FAMILY 57"/>
    <property type="match status" value="1"/>
</dbReference>
<dbReference type="InterPro" id="IPR004300">
    <property type="entry name" value="Glyco_hydro_57_N"/>
</dbReference>
<comment type="caution">
    <text evidence="4">The sequence shown here is derived from an EMBL/GenBank/DDBJ whole genome shotgun (WGS) entry which is preliminary data.</text>
</comment>
<dbReference type="InterPro" id="IPR011330">
    <property type="entry name" value="Glyco_hydro/deAcase_b/a-brl"/>
</dbReference>
<gene>
    <name evidence="4" type="ORF">KC729_18010</name>
</gene>
<proteinExistence type="inferred from homology"/>
<dbReference type="AlphaFoldDB" id="A0A956M2E7"/>
<dbReference type="Pfam" id="PF03065">
    <property type="entry name" value="Glyco_hydro_57"/>
    <property type="match status" value="1"/>
</dbReference>
<dbReference type="Pfam" id="PF12055">
    <property type="entry name" value="DUF3536"/>
    <property type="match status" value="1"/>
</dbReference>
<dbReference type="Proteomes" id="UP000697710">
    <property type="component" value="Unassembled WGS sequence"/>
</dbReference>
<reference evidence="4" key="2">
    <citation type="journal article" date="2021" name="Microbiome">
        <title>Successional dynamics and alternative stable states in a saline activated sludge microbial community over 9 years.</title>
        <authorList>
            <person name="Wang Y."/>
            <person name="Ye J."/>
            <person name="Ju F."/>
            <person name="Liu L."/>
            <person name="Boyd J.A."/>
            <person name="Deng Y."/>
            <person name="Parks D.H."/>
            <person name="Jiang X."/>
            <person name="Yin X."/>
            <person name="Woodcroft B.J."/>
            <person name="Tyson G.W."/>
            <person name="Hugenholtz P."/>
            <person name="Polz M.F."/>
            <person name="Zhang T."/>
        </authorList>
    </citation>
    <scope>NUCLEOTIDE SEQUENCE</scope>
    <source>
        <strain evidence="4">HKST-UBA01</strain>
    </source>
</reference>
<evidence type="ECO:0000256" key="2">
    <source>
        <dbReference type="ARBA" id="ARBA00023277"/>
    </source>
</evidence>
<dbReference type="EMBL" id="JAGQHR010000758">
    <property type="protein sequence ID" value="MCA9729588.1"/>
    <property type="molecule type" value="Genomic_DNA"/>
</dbReference>
<protein>
    <submittedName>
        <fullName evidence="4">DUF3536 domain-containing protein</fullName>
    </submittedName>
</protein>
<organism evidence="4 5">
    <name type="scientific">Eiseniibacteriota bacterium</name>
    <dbReference type="NCBI Taxonomy" id="2212470"/>
    <lineage>
        <taxon>Bacteria</taxon>
        <taxon>Candidatus Eiseniibacteriota</taxon>
    </lineage>
</organism>
<evidence type="ECO:0000256" key="1">
    <source>
        <dbReference type="ARBA" id="ARBA00006821"/>
    </source>
</evidence>
<dbReference type="PANTHER" id="PTHR36306">
    <property type="entry name" value="ALPHA-AMYLASE-RELATED-RELATED"/>
    <property type="match status" value="1"/>
</dbReference>
<dbReference type="InterPro" id="IPR021923">
    <property type="entry name" value="DUF3536"/>
</dbReference>
<dbReference type="Gene3D" id="3.20.110.20">
    <property type="match status" value="1"/>
</dbReference>
<evidence type="ECO:0000259" key="3">
    <source>
        <dbReference type="Pfam" id="PF03065"/>
    </source>
</evidence>
<feature type="domain" description="Glycoside hydrolase family 57 N-terminal" evidence="3">
    <location>
        <begin position="111"/>
        <end position="310"/>
    </location>
</feature>
<feature type="non-terminal residue" evidence="4">
    <location>
        <position position="457"/>
    </location>
</feature>